<evidence type="ECO:0000313" key="2">
    <source>
        <dbReference type="EMBL" id="KPK73244.1"/>
    </source>
</evidence>
<dbReference type="SMART" id="SM00028">
    <property type="entry name" value="TPR"/>
    <property type="match status" value="3"/>
</dbReference>
<dbReference type="Gene3D" id="1.25.40.10">
    <property type="entry name" value="Tetratricopeptide repeat domain"/>
    <property type="match status" value="2"/>
</dbReference>
<feature type="repeat" description="TPR" evidence="1">
    <location>
        <begin position="166"/>
        <end position="199"/>
    </location>
</feature>
<protein>
    <submittedName>
        <fullName evidence="2">Uncharacterized protein</fullName>
    </submittedName>
</protein>
<dbReference type="SUPFAM" id="SSF48452">
    <property type="entry name" value="TPR-like"/>
    <property type="match status" value="1"/>
</dbReference>
<reference evidence="2 3" key="1">
    <citation type="journal article" date="2015" name="Microbiome">
        <title>Genomic resolution of linkages in carbon, nitrogen, and sulfur cycling among widespread estuary sediment bacteria.</title>
        <authorList>
            <person name="Baker B.J."/>
            <person name="Lazar C.S."/>
            <person name="Teske A.P."/>
            <person name="Dick G.J."/>
        </authorList>
    </citation>
    <scope>NUCLEOTIDE SEQUENCE [LARGE SCALE GENOMIC DNA]</scope>
    <source>
        <strain evidence="2">SM23_60</strain>
    </source>
</reference>
<dbReference type="InterPro" id="IPR011990">
    <property type="entry name" value="TPR-like_helical_dom_sf"/>
</dbReference>
<gene>
    <name evidence="2" type="ORF">AMJ87_02430</name>
</gene>
<accession>A0A0S8GN00</accession>
<dbReference type="EMBL" id="LJUO01000013">
    <property type="protein sequence ID" value="KPK73244.1"/>
    <property type="molecule type" value="Genomic_DNA"/>
</dbReference>
<dbReference type="AlphaFoldDB" id="A0A0S8GN00"/>
<proteinExistence type="predicted"/>
<dbReference type="Pfam" id="PF13181">
    <property type="entry name" value="TPR_8"/>
    <property type="match status" value="1"/>
</dbReference>
<dbReference type="PANTHER" id="PTHR10098">
    <property type="entry name" value="RAPSYN-RELATED"/>
    <property type="match status" value="1"/>
</dbReference>
<dbReference type="InterPro" id="IPR019734">
    <property type="entry name" value="TPR_rpt"/>
</dbReference>
<sequence length="297" mass="34809">MESELEKKGEPLPDFDALWDFQHPEQTETKFQELIPQAKESGNMSYYAQLLTQIGRTRGLQGKYQDAHAMLDSVEAMLTDELTVAKIRYLLERGRVYNSSGEPDKCKPFFLEAWELALTKNEDYYAVDAAHMLGIVEPPEKQLEWSLKALELAEKTTDERAQRWLGPLYNNIGWTYHDLKEYEKALELFKKGLAWRKEIDDARGIRIQTWNIARTYRSLGKVTEALEMQRALEKEIEGIEFDFEGYVFEEIAECMLLLKKNEEAKPYFKRAHEVLSKDQWLAKNEPERLERLKDLSE</sequence>
<comment type="caution">
    <text evidence="2">The sequence shown here is derived from an EMBL/GenBank/DDBJ whole genome shotgun (WGS) entry which is preliminary data.</text>
</comment>
<dbReference type="Proteomes" id="UP000051096">
    <property type="component" value="Unassembled WGS sequence"/>
</dbReference>
<dbReference type="PROSITE" id="PS50005">
    <property type="entry name" value="TPR"/>
    <property type="match status" value="1"/>
</dbReference>
<evidence type="ECO:0000256" key="1">
    <source>
        <dbReference type="PROSITE-ProRule" id="PRU00339"/>
    </source>
</evidence>
<evidence type="ECO:0000313" key="3">
    <source>
        <dbReference type="Proteomes" id="UP000051096"/>
    </source>
</evidence>
<keyword evidence="1" id="KW-0802">TPR repeat</keyword>
<name>A0A0S8GN00_UNCW3</name>
<organism evidence="2 3">
    <name type="scientific">candidate division WOR_3 bacterium SM23_60</name>
    <dbReference type="NCBI Taxonomy" id="1703780"/>
    <lineage>
        <taxon>Bacteria</taxon>
        <taxon>Bacteria division WOR-3</taxon>
    </lineage>
</organism>